<protein>
    <submittedName>
        <fullName evidence="1">Uncharacterized protein</fullName>
    </submittedName>
</protein>
<sequence>MVKNERIIKFPLPDWNEPFVLNDDLDAYCICYQYDFDQNGFGPYGFNTDNGKKIINAVFDDNLYYLNKSNMEKVTKSQLVKKKGVYVYSKQKPIGDLYCIFESYKKSCLKNEIKKRKSLPLSPEPIKPVVFKLMEGGQIYSKDIKEILDMGYGVFIINHYMPEAGDAFIFFDNDLYFLFKKCAMSLNVGCLVVDSINKLNSW</sequence>
<comment type="caution">
    <text evidence="1">The sequence shown here is derived from an EMBL/GenBank/DDBJ whole genome shotgun (WGS) entry which is preliminary data.</text>
</comment>
<name>A0A7V8L3P9_9GAMM</name>
<accession>A0A7V8L3P9</accession>
<evidence type="ECO:0000313" key="1">
    <source>
        <dbReference type="EMBL" id="KHN49262.1"/>
    </source>
</evidence>
<proteinExistence type="predicted"/>
<keyword evidence="2" id="KW-1185">Reference proteome</keyword>
<organism evidence="1 2">
    <name type="scientific">Pectobacterium fontis</name>
    <dbReference type="NCBI Taxonomy" id="2558042"/>
    <lineage>
        <taxon>Bacteria</taxon>
        <taxon>Pseudomonadati</taxon>
        <taxon>Pseudomonadota</taxon>
        <taxon>Gammaproteobacteria</taxon>
        <taxon>Enterobacterales</taxon>
        <taxon>Pectobacteriaceae</taxon>
        <taxon>Pectobacterium</taxon>
    </lineage>
</organism>
<dbReference type="AlphaFoldDB" id="A0A7V8L3P9"/>
<evidence type="ECO:0000313" key="2">
    <source>
        <dbReference type="Proteomes" id="UP000053038"/>
    </source>
</evidence>
<dbReference type="OrthoDB" id="6636600at2"/>
<dbReference type="EMBL" id="JSXC01000073">
    <property type="protein sequence ID" value="KHN49262.1"/>
    <property type="molecule type" value="Genomic_DNA"/>
</dbReference>
<gene>
    <name evidence="1" type="ORF">OI69_18460</name>
</gene>
<dbReference type="RefSeq" id="WP_039354018.1">
    <property type="nucleotide sequence ID" value="NZ_JSXC01000073.1"/>
</dbReference>
<reference evidence="1 2" key="1">
    <citation type="submission" date="2014-10" db="EMBL/GenBank/DDBJ databases">
        <title>Genome sequence of Pectobacterium carotovorum M022.</title>
        <authorList>
            <person name="Chan K.-G."/>
            <person name="Tan W.-S."/>
        </authorList>
    </citation>
    <scope>NUCLEOTIDE SEQUENCE [LARGE SCALE GENOMIC DNA]</scope>
    <source>
        <strain evidence="1 2">M022</strain>
    </source>
</reference>
<dbReference type="Proteomes" id="UP000053038">
    <property type="component" value="Unassembled WGS sequence"/>
</dbReference>